<dbReference type="EMBL" id="MARB01000008">
    <property type="protein sequence ID" value="ODJ88044.1"/>
    <property type="molecule type" value="Genomic_DNA"/>
</dbReference>
<reference evidence="1 2" key="1">
    <citation type="submission" date="2016-06" db="EMBL/GenBank/DDBJ databases">
        <title>Genome sequence of endosymbiont of Candidatus Endolucinida thiodiazotropha.</title>
        <authorList>
            <person name="Poehlein A."/>
            <person name="Koenig S."/>
            <person name="Heiden S.E."/>
            <person name="Thuermer A."/>
            <person name="Voget S."/>
            <person name="Daniel R."/>
            <person name="Markert S."/>
            <person name="Gros O."/>
            <person name="Schweder T."/>
        </authorList>
    </citation>
    <scope>NUCLEOTIDE SEQUENCE [LARGE SCALE GENOMIC DNA]</scope>
    <source>
        <strain evidence="1 2">COS</strain>
    </source>
</reference>
<dbReference type="Proteomes" id="UP000094769">
    <property type="component" value="Unassembled WGS sequence"/>
</dbReference>
<name>A0A7Z1AGG0_9GAMM</name>
<sequence length="147" mass="15882">MTAQTESPQPANTIDREELAHELEQLSELATLVLSARDALSDDIVSRLASALSEGITLLDRLTRNEGLMRLLQVLDKPETQHLLHGLSTALSQMSREIAISPPAKGGLGGVVKLAMEPGTQEGLRSLSLLGKYWSDSMRELHSKGGN</sequence>
<comment type="caution">
    <text evidence="1">The sequence shown here is derived from an EMBL/GenBank/DDBJ whole genome shotgun (WGS) entry which is preliminary data.</text>
</comment>
<evidence type="ECO:0008006" key="3">
    <source>
        <dbReference type="Google" id="ProtNLM"/>
    </source>
</evidence>
<evidence type="ECO:0000313" key="1">
    <source>
        <dbReference type="EMBL" id="ODJ88044.1"/>
    </source>
</evidence>
<evidence type="ECO:0000313" key="2">
    <source>
        <dbReference type="Proteomes" id="UP000094769"/>
    </source>
</evidence>
<dbReference type="AlphaFoldDB" id="A0A7Z1AGG0"/>
<keyword evidence="2" id="KW-1185">Reference proteome</keyword>
<organism evidence="1 2">
    <name type="scientific">Candidatus Thiodiazotropha endolucinida</name>
    <dbReference type="NCBI Taxonomy" id="1655433"/>
    <lineage>
        <taxon>Bacteria</taxon>
        <taxon>Pseudomonadati</taxon>
        <taxon>Pseudomonadota</taxon>
        <taxon>Gammaproteobacteria</taxon>
        <taxon>Chromatiales</taxon>
        <taxon>Sedimenticolaceae</taxon>
        <taxon>Candidatus Thiodiazotropha</taxon>
    </lineage>
</organism>
<proteinExistence type="predicted"/>
<dbReference type="RefSeq" id="WP_235615166.1">
    <property type="nucleotide sequence ID" value="NZ_MARB01000008.1"/>
</dbReference>
<protein>
    <recommendedName>
        <fullName evidence="3">DUF1641 domain-containing protein</fullName>
    </recommendedName>
</protein>
<accession>A0A7Z1AGG0</accession>
<gene>
    <name evidence="1" type="ORF">CODIS_18180</name>
</gene>